<dbReference type="Proteomes" id="UP000813462">
    <property type="component" value="Unassembled WGS sequence"/>
</dbReference>
<proteinExistence type="inferred from homology"/>
<evidence type="ECO:0000313" key="3">
    <source>
        <dbReference type="EMBL" id="KAH7516045.1"/>
    </source>
</evidence>
<gene>
    <name evidence="3" type="ORF">FEM48_Zijuj10G0092800</name>
</gene>
<dbReference type="Pfam" id="PF00232">
    <property type="entry name" value="Glyco_hydro_1"/>
    <property type="match status" value="2"/>
</dbReference>
<dbReference type="PRINTS" id="PR00131">
    <property type="entry name" value="GLHYDRLASE1"/>
</dbReference>
<evidence type="ECO:0000256" key="1">
    <source>
        <dbReference type="ARBA" id="ARBA00010838"/>
    </source>
</evidence>
<reference evidence="3" key="1">
    <citation type="journal article" date="2021" name="Front. Plant Sci.">
        <title>Chromosome-Scale Genome Assembly for Chinese Sour Jujube and Insights Into Its Genome Evolution and Domestication Signature.</title>
        <authorList>
            <person name="Shen L.-Y."/>
            <person name="Luo H."/>
            <person name="Wang X.-L."/>
            <person name="Wang X.-M."/>
            <person name="Qiu X.-J."/>
            <person name="Liu H."/>
            <person name="Zhou S.-S."/>
            <person name="Jia K.-H."/>
            <person name="Nie S."/>
            <person name="Bao Y.-T."/>
            <person name="Zhang R.-G."/>
            <person name="Yun Q.-Z."/>
            <person name="Chai Y.-H."/>
            <person name="Lu J.-Y."/>
            <person name="Li Y."/>
            <person name="Zhao S.-W."/>
            <person name="Mao J.-F."/>
            <person name="Jia S.-G."/>
            <person name="Mao Y.-M."/>
        </authorList>
    </citation>
    <scope>NUCLEOTIDE SEQUENCE</scope>
    <source>
        <strain evidence="3">AT0</strain>
        <tissue evidence="3">Leaf</tissue>
    </source>
</reference>
<accession>A0A978UMJ3</accession>
<evidence type="ECO:0008006" key="5">
    <source>
        <dbReference type="Google" id="ProtNLM"/>
    </source>
</evidence>
<dbReference type="GO" id="GO:0005975">
    <property type="term" value="P:carbohydrate metabolic process"/>
    <property type="evidence" value="ECO:0007669"/>
    <property type="project" value="InterPro"/>
</dbReference>
<dbReference type="GO" id="GO:0008422">
    <property type="term" value="F:beta-glucosidase activity"/>
    <property type="evidence" value="ECO:0007669"/>
    <property type="project" value="TreeGrafter"/>
</dbReference>
<dbReference type="Gene3D" id="3.20.20.80">
    <property type="entry name" value="Glycosidases"/>
    <property type="match status" value="3"/>
</dbReference>
<evidence type="ECO:0000313" key="4">
    <source>
        <dbReference type="Proteomes" id="UP000813462"/>
    </source>
</evidence>
<dbReference type="AlphaFoldDB" id="A0A978UMJ3"/>
<comment type="similarity">
    <text evidence="1 2">Belongs to the glycosyl hydrolase 1 family.</text>
</comment>
<dbReference type="PANTHER" id="PTHR10353">
    <property type="entry name" value="GLYCOSYL HYDROLASE"/>
    <property type="match status" value="1"/>
</dbReference>
<evidence type="ECO:0000256" key="2">
    <source>
        <dbReference type="RuleBase" id="RU003690"/>
    </source>
</evidence>
<dbReference type="InterPro" id="IPR001360">
    <property type="entry name" value="Glyco_hydro_1"/>
</dbReference>
<dbReference type="SUPFAM" id="SSF51445">
    <property type="entry name" value="(Trans)glycosidases"/>
    <property type="match status" value="1"/>
</dbReference>
<organism evidence="3 4">
    <name type="scientific">Ziziphus jujuba var. spinosa</name>
    <dbReference type="NCBI Taxonomy" id="714518"/>
    <lineage>
        <taxon>Eukaryota</taxon>
        <taxon>Viridiplantae</taxon>
        <taxon>Streptophyta</taxon>
        <taxon>Embryophyta</taxon>
        <taxon>Tracheophyta</taxon>
        <taxon>Spermatophyta</taxon>
        <taxon>Magnoliopsida</taxon>
        <taxon>eudicotyledons</taxon>
        <taxon>Gunneridae</taxon>
        <taxon>Pentapetalae</taxon>
        <taxon>rosids</taxon>
        <taxon>fabids</taxon>
        <taxon>Rosales</taxon>
        <taxon>Rhamnaceae</taxon>
        <taxon>Paliureae</taxon>
        <taxon>Ziziphus</taxon>
    </lineage>
</organism>
<name>A0A978UMJ3_ZIZJJ</name>
<dbReference type="InterPro" id="IPR017853">
    <property type="entry name" value="GH"/>
</dbReference>
<dbReference type="EMBL" id="JAEACU010000010">
    <property type="protein sequence ID" value="KAH7516045.1"/>
    <property type="molecule type" value="Genomic_DNA"/>
</dbReference>
<comment type="caution">
    <text evidence="3">The sequence shown here is derived from an EMBL/GenBank/DDBJ whole genome shotgun (WGS) entry which is preliminary data.</text>
</comment>
<protein>
    <recommendedName>
        <fullName evidence="5">Beta-glucosidase 44-like</fullName>
    </recommendedName>
</protein>
<dbReference type="PANTHER" id="PTHR10353:SF28">
    <property type="entry name" value="BETA-GLUCOSIDASE 44"/>
    <property type="match status" value="1"/>
</dbReference>
<sequence length="492" mass="56102">MATSAYQVEGVTNKGGRGPCIWDPFVKLPDGTGRINWERVAYYNRLIEYMLEKGITPYANLYHYDLPLALEEKYLGLLSDQVINDFANYAEFCFSMFVERVKNWFTFNEPRVIADLGYGNGINPPSRCSKAYGNCTAGNSGTEPYIVAHHLILSHATAAQRYHGKYQKTQKGRIGILLDFSWFMNPIVYGEYPRTMQEIVGDRLPKFTEGQVKIVKGSADIVGVNMYTSSYMLDPHYTTKPKDLSYQMDWNAGLARMDDPGNGTLPEGLYDTTRINYYKGYISEMKKAMDNGANVIGYFAWSIVDNFEWRSGYSSRFGILYIDWKNNLKRIPKLSAHWFRQLLVSAPAKLDSHCKNQQWRSRGEPSLMPRKRSAAWWRIRRREALRRPITSTPKVEFPASSGFFSTSVSRSTLVPTFIFAFAFLFKPSSRLPSNSSPNLCGLNIIMLKLEGLKYLLHNASSQLFISSHIASSSFRFVFHVPLSYGKSFSSLQ</sequence>